<dbReference type="AlphaFoldDB" id="A0A7Z2GIA6"/>
<evidence type="ECO:0000313" key="7">
    <source>
        <dbReference type="EMBL" id="QGZ62312.1"/>
    </source>
</evidence>
<keyword evidence="5 6" id="KW-0472">Membrane</keyword>
<dbReference type="GO" id="GO:0005886">
    <property type="term" value="C:plasma membrane"/>
    <property type="evidence" value="ECO:0007669"/>
    <property type="project" value="UniProtKB-SubCell"/>
</dbReference>
<feature type="transmembrane region" description="Helical" evidence="6">
    <location>
        <begin position="410"/>
        <end position="432"/>
    </location>
</feature>
<feature type="transmembrane region" description="Helical" evidence="6">
    <location>
        <begin position="6"/>
        <end position="26"/>
    </location>
</feature>
<dbReference type="Proteomes" id="UP000433577">
    <property type="component" value="Chromosome 1"/>
</dbReference>
<feature type="transmembrane region" description="Helical" evidence="6">
    <location>
        <begin position="38"/>
        <end position="56"/>
    </location>
</feature>
<evidence type="ECO:0000256" key="4">
    <source>
        <dbReference type="ARBA" id="ARBA00022989"/>
    </source>
</evidence>
<feature type="transmembrane region" description="Helical" evidence="6">
    <location>
        <begin position="438"/>
        <end position="459"/>
    </location>
</feature>
<dbReference type="EMBL" id="CP046913">
    <property type="protein sequence ID" value="QGZ62312.1"/>
    <property type="molecule type" value="Genomic_DNA"/>
</dbReference>
<evidence type="ECO:0000313" key="8">
    <source>
        <dbReference type="Proteomes" id="UP000433577"/>
    </source>
</evidence>
<dbReference type="InterPro" id="IPR050833">
    <property type="entry name" value="Poly_Biosynth_Transport"/>
</dbReference>
<organism evidence="7 8">
    <name type="scientific">Paraburkholderia acidisoli</name>
    <dbReference type="NCBI Taxonomy" id="2571748"/>
    <lineage>
        <taxon>Bacteria</taxon>
        <taxon>Pseudomonadati</taxon>
        <taxon>Pseudomonadota</taxon>
        <taxon>Betaproteobacteria</taxon>
        <taxon>Burkholderiales</taxon>
        <taxon>Burkholderiaceae</taxon>
        <taxon>Paraburkholderia</taxon>
    </lineage>
</organism>
<feature type="transmembrane region" description="Helical" evidence="6">
    <location>
        <begin position="379"/>
        <end position="398"/>
    </location>
</feature>
<keyword evidence="4 6" id="KW-1133">Transmembrane helix</keyword>
<accession>A0A7Z2GIA6</accession>
<evidence type="ECO:0000256" key="1">
    <source>
        <dbReference type="ARBA" id="ARBA00004651"/>
    </source>
</evidence>
<dbReference type="PANTHER" id="PTHR30250:SF31">
    <property type="entry name" value="INNER MEMBRANE PROTEIN YGHQ"/>
    <property type="match status" value="1"/>
</dbReference>
<keyword evidence="3 6" id="KW-0812">Transmembrane</keyword>
<dbReference type="RefSeq" id="WP_158951339.1">
    <property type="nucleotide sequence ID" value="NZ_CP046913.1"/>
</dbReference>
<evidence type="ECO:0000256" key="2">
    <source>
        <dbReference type="ARBA" id="ARBA00022475"/>
    </source>
</evidence>
<evidence type="ECO:0000256" key="5">
    <source>
        <dbReference type="ARBA" id="ARBA00023136"/>
    </source>
</evidence>
<dbReference type="InterPro" id="IPR002797">
    <property type="entry name" value="Polysacc_synth"/>
</dbReference>
<feature type="transmembrane region" description="Helical" evidence="6">
    <location>
        <begin position="203"/>
        <end position="221"/>
    </location>
</feature>
<feature type="transmembrane region" description="Helical" evidence="6">
    <location>
        <begin position="134"/>
        <end position="156"/>
    </location>
</feature>
<dbReference type="KEGG" id="pacs:FAZ98_11545"/>
<dbReference type="OrthoDB" id="9157620at2"/>
<proteinExistence type="predicted"/>
<keyword evidence="8" id="KW-1185">Reference proteome</keyword>
<gene>
    <name evidence="7" type="ORF">FAZ98_11545</name>
</gene>
<evidence type="ECO:0000256" key="6">
    <source>
        <dbReference type="SAM" id="Phobius"/>
    </source>
</evidence>
<feature type="transmembrane region" description="Helical" evidence="6">
    <location>
        <begin position="162"/>
        <end position="182"/>
    </location>
</feature>
<sequence length="474" mass="51627">MAKKGLGLTVGYGISLIGGILSLMIYARMLGPQAYGRLAVYLALVEAFQGICFQWHRLALVRYWNTLPHNERDTYLFTSHLTWIFVGVFGVIVWLLSLFCVGGSQAEWCAVALVALTKSAALYTQEIARASGAILRYSVASFLLTVGATSAGIAVWSATHSMALMLGATATIFIAQTILCGFGHFRILRTAQFDQRQLQKMMGYGLPLIPVFLATAALTRIDRPILEAFESSRVVGIYAATSGLIINAVSAACLLIVTPAYPWLLREKETRSRSDHQLLHARVGLLTLAGMLVVFIIVFLARDIALPLLLGTEIGAPAQRILFPLLSMAIIGAFRMHFFDQSFHLHAKTRILMVINLSTLVVATVSVYLGARLDGLEGLIFGLLIANTFSLFVSAIFARNLVDIRQITTGAIILVVIASFALWCGTLFFNFIERFYLSNYLVTGISTLTGVMIFAGLYIGGNIGSVRGALVGRL</sequence>
<comment type="subcellular location">
    <subcellularLocation>
        <location evidence="1">Cell membrane</location>
        <topology evidence="1">Multi-pass membrane protein</topology>
    </subcellularLocation>
</comment>
<protein>
    <submittedName>
        <fullName evidence="7">Oligosaccharide flippase family protein</fullName>
    </submittedName>
</protein>
<reference evidence="7 8" key="1">
    <citation type="submission" date="2019-12" db="EMBL/GenBank/DDBJ databases">
        <title>Paraburkholderia acidiphila 7Q-K02 sp. nov and Paraburkholderia acidisoli DHF22 sp. nov., two strains isolated from forest soil.</title>
        <authorList>
            <person name="Gao Z."/>
            <person name="Qiu L."/>
        </authorList>
    </citation>
    <scope>NUCLEOTIDE SEQUENCE [LARGE SCALE GENOMIC DNA]</scope>
    <source>
        <strain evidence="7 8">DHF22</strain>
    </source>
</reference>
<dbReference type="Pfam" id="PF01943">
    <property type="entry name" value="Polysacc_synt"/>
    <property type="match status" value="1"/>
</dbReference>
<name>A0A7Z2GIA6_9BURK</name>
<feature type="transmembrane region" description="Helical" evidence="6">
    <location>
        <begin position="236"/>
        <end position="258"/>
    </location>
</feature>
<feature type="transmembrane region" description="Helical" evidence="6">
    <location>
        <begin position="351"/>
        <end position="373"/>
    </location>
</feature>
<evidence type="ECO:0000256" key="3">
    <source>
        <dbReference type="ARBA" id="ARBA00022692"/>
    </source>
</evidence>
<feature type="transmembrane region" description="Helical" evidence="6">
    <location>
        <begin position="279"/>
        <end position="301"/>
    </location>
</feature>
<feature type="transmembrane region" description="Helical" evidence="6">
    <location>
        <begin position="76"/>
        <end position="96"/>
    </location>
</feature>
<dbReference type="PANTHER" id="PTHR30250">
    <property type="entry name" value="PST FAMILY PREDICTED COLANIC ACID TRANSPORTER"/>
    <property type="match status" value="1"/>
</dbReference>
<feature type="transmembrane region" description="Helical" evidence="6">
    <location>
        <begin position="321"/>
        <end position="339"/>
    </location>
</feature>
<keyword evidence="2" id="KW-1003">Cell membrane</keyword>